<feature type="domain" description="Amino acid permease/ SLC12A" evidence="10">
    <location>
        <begin position="71"/>
        <end position="557"/>
    </location>
</feature>
<evidence type="ECO:0000256" key="8">
    <source>
        <dbReference type="SAM" id="MobiDB-lite"/>
    </source>
</evidence>
<dbReference type="InterPro" id="IPR004841">
    <property type="entry name" value="AA-permease/SLC12A_dom"/>
</dbReference>
<dbReference type="FunFam" id="1.20.1740.10:FF:000013">
    <property type="entry name" value="Solute carrier family 12 member"/>
    <property type="match status" value="1"/>
</dbReference>
<feature type="region of interest" description="Disordered" evidence="8">
    <location>
        <begin position="1"/>
        <end position="21"/>
    </location>
</feature>
<feature type="compositionally biased region" description="Polar residues" evidence="8">
    <location>
        <begin position="1221"/>
        <end position="1232"/>
    </location>
</feature>
<evidence type="ECO:0000313" key="13">
    <source>
        <dbReference type="Proteomes" id="UP000002605"/>
    </source>
</evidence>
<feature type="compositionally biased region" description="Basic and acidic residues" evidence="8">
    <location>
        <begin position="1109"/>
        <end position="1132"/>
    </location>
</feature>
<dbReference type="GO" id="GO:0015379">
    <property type="term" value="F:potassium:chloride symporter activity"/>
    <property type="evidence" value="ECO:0007669"/>
    <property type="project" value="TreeGrafter"/>
</dbReference>
<dbReference type="CGD" id="CAL0000166968">
    <property type="gene designation" value="Cd36_86680"/>
</dbReference>
<feature type="transmembrane region" description="Helical" evidence="9">
    <location>
        <begin position="287"/>
        <end position="305"/>
    </location>
</feature>
<feature type="region of interest" description="Disordered" evidence="8">
    <location>
        <begin position="1076"/>
        <end position="1167"/>
    </location>
</feature>
<feature type="transmembrane region" description="Helical" evidence="9">
    <location>
        <begin position="326"/>
        <end position="344"/>
    </location>
</feature>
<dbReference type="GO" id="GO:0034486">
    <property type="term" value="P:vacuolar transmembrane transport"/>
    <property type="evidence" value="ECO:0007669"/>
    <property type="project" value="TreeGrafter"/>
</dbReference>
<evidence type="ECO:0000313" key="12">
    <source>
        <dbReference type="EMBL" id="CAX43163.1"/>
    </source>
</evidence>
<evidence type="ECO:0000256" key="6">
    <source>
        <dbReference type="ARBA" id="ARBA00022989"/>
    </source>
</evidence>
<accession>B9WEQ1</accession>
<feature type="region of interest" description="Disordered" evidence="8">
    <location>
        <begin position="1185"/>
        <end position="1232"/>
    </location>
</feature>
<dbReference type="GO" id="GO:0055075">
    <property type="term" value="P:potassium ion homeostasis"/>
    <property type="evidence" value="ECO:0007669"/>
    <property type="project" value="TreeGrafter"/>
</dbReference>
<keyword evidence="6 9" id="KW-1133">Transmembrane helix</keyword>
<evidence type="ECO:0000256" key="1">
    <source>
        <dbReference type="ARBA" id="ARBA00004141"/>
    </source>
</evidence>
<evidence type="ECO:0000256" key="4">
    <source>
        <dbReference type="ARBA" id="ARBA00022448"/>
    </source>
</evidence>
<dbReference type="EMBL" id="FM992690">
    <property type="protein sequence ID" value="CAX43163.1"/>
    <property type="molecule type" value="Genomic_DNA"/>
</dbReference>
<dbReference type="OrthoDB" id="2020542at2759"/>
<dbReference type="Gene3D" id="1.20.1740.10">
    <property type="entry name" value="Amino acid/polyamine transporter I"/>
    <property type="match status" value="1"/>
</dbReference>
<feature type="compositionally biased region" description="Acidic residues" evidence="8">
    <location>
        <begin position="1084"/>
        <end position="1108"/>
    </location>
</feature>
<name>B9WEQ1_CANDC</name>
<dbReference type="PANTHER" id="PTHR11827:SF72">
    <property type="entry name" value="GH08340P"/>
    <property type="match status" value="1"/>
</dbReference>
<comment type="similarity">
    <text evidence="2">Belongs to the amino acid-polyamine-organocation (APC) superfamily. YAT (TC 2.A.3.10) family.</text>
</comment>
<evidence type="ECO:0000313" key="11">
    <source>
        <dbReference type="CGD" id="CAL0000166968"/>
    </source>
</evidence>
<gene>
    <name evidence="11" type="ordered locus">Cd36_86680</name>
    <name evidence="12" type="ORF">CD36_86680</name>
</gene>
<feature type="transmembrane region" description="Helical" evidence="9">
    <location>
        <begin position="440"/>
        <end position="462"/>
    </location>
</feature>
<evidence type="ECO:0000256" key="2">
    <source>
        <dbReference type="ARBA" id="ARBA00006983"/>
    </source>
</evidence>
<feature type="compositionally biased region" description="Polar residues" evidence="8">
    <location>
        <begin position="1144"/>
        <end position="1161"/>
    </location>
</feature>
<feature type="transmembrane region" description="Helical" evidence="9">
    <location>
        <begin position="482"/>
        <end position="515"/>
    </location>
</feature>
<dbReference type="HOGENOM" id="CLU_001883_4_0_1"/>
<dbReference type="InterPro" id="IPR004842">
    <property type="entry name" value="SLC12A_fam"/>
</dbReference>
<keyword evidence="13" id="KW-1185">Reference proteome</keyword>
<feature type="transmembrane region" description="Helical" evidence="9">
    <location>
        <begin position="217"/>
        <end position="239"/>
    </location>
</feature>
<protein>
    <submittedName>
        <fullName evidence="12">Ion transporter, putative</fullName>
    </submittedName>
</protein>
<dbReference type="Proteomes" id="UP000002605">
    <property type="component" value="Chromosome 3"/>
</dbReference>
<feature type="transmembrane region" description="Helical" evidence="9">
    <location>
        <begin position="188"/>
        <end position="210"/>
    </location>
</feature>
<dbReference type="eggNOG" id="KOG1288">
    <property type="taxonomic scope" value="Eukaryota"/>
</dbReference>
<feature type="transmembrane region" description="Helical" evidence="9">
    <location>
        <begin position="91"/>
        <end position="110"/>
    </location>
</feature>
<comment type="similarity">
    <text evidence="3">Belongs to the SLC12A transporter family.</text>
</comment>
<feature type="transmembrane region" description="Helical" evidence="9">
    <location>
        <begin position="417"/>
        <end position="434"/>
    </location>
</feature>
<evidence type="ECO:0000256" key="3">
    <source>
        <dbReference type="ARBA" id="ARBA00010593"/>
    </source>
</evidence>
<dbReference type="GeneID" id="8046956"/>
<dbReference type="GO" id="GO:0006884">
    <property type="term" value="P:cell volume homeostasis"/>
    <property type="evidence" value="ECO:0007669"/>
    <property type="project" value="TreeGrafter"/>
</dbReference>
<feature type="compositionally biased region" description="Polar residues" evidence="8">
    <location>
        <begin position="1"/>
        <end position="12"/>
    </location>
</feature>
<keyword evidence="4" id="KW-0813">Transport</keyword>
<evidence type="ECO:0000256" key="7">
    <source>
        <dbReference type="ARBA" id="ARBA00023136"/>
    </source>
</evidence>
<dbReference type="RefSeq" id="XP_002419568.1">
    <property type="nucleotide sequence ID" value="XM_002419523.1"/>
</dbReference>
<keyword evidence="5 9" id="KW-0812">Transmembrane</keyword>
<feature type="region of interest" description="Disordered" evidence="8">
    <location>
        <begin position="42"/>
        <end position="61"/>
    </location>
</feature>
<organism evidence="12 13">
    <name type="scientific">Candida dubliniensis (strain CD36 / ATCC MYA-646 / CBS 7987 / NCPF 3949 / NRRL Y-17841)</name>
    <name type="common">Yeast</name>
    <dbReference type="NCBI Taxonomy" id="573826"/>
    <lineage>
        <taxon>Eukaryota</taxon>
        <taxon>Fungi</taxon>
        <taxon>Dikarya</taxon>
        <taxon>Ascomycota</taxon>
        <taxon>Saccharomycotina</taxon>
        <taxon>Pichiomycetes</taxon>
        <taxon>Debaryomycetaceae</taxon>
        <taxon>Candida/Lodderomyces clade</taxon>
        <taxon>Candida</taxon>
    </lineage>
</organism>
<feature type="transmembrane region" description="Helical" evidence="9">
    <location>
        <begin position="144"/>
        <end position="168"/>
    </location>
</feature>
<evidence type="ECO:0000256" key="9">
    <source>
        <dbReference type="SAM" id="Phobius"/>
    </source>
</evidence>
<dbReference type="GO" id="GO:0055064">
    <property type="term" value="P:chloride ion homeostasis"/>
    <property type="evidence" value="ECO:0007669"/>
    <property type="project" value="TreeGrafter"/>
</dbReference>
<sequence>MSYSGTTGSTPQRYPGSAINENSQLLTSRSKHSTYSNINRINNESVNPIEKNDNDKAQKKSGSKLGTFDGVFLPVTLNVLSILMFLRFGFIIGQMGILGTIFLLILSYSIDALTTLSVSAISTNGTVKGGGAYYMISRSLGPEFGGAIGIIFVIGQILNSSLNVVGFIEPLLVNFGIGGDMADILPTGYFWSVLYSTILLAICTGVAMVGSSLVSKTALLLFIILTISTLSIPLSTIFVKSFYPLPPPYSDILYTGLSWETFFENLYPNFTSGAAGSVLPPGEKENFTDLFGIFFPATAGIFAGASMSGELKSPSKSIPQGTIKGLFLTFVLYISVIVSMGAAIPRELLHVDIKVIQTVNISSIVIIMGEFSTSLFSVIMGIVGASAMITAIADDKIIPGLSIFTTLKKPSKEKKKAQIYSIIATWFIAQIFLFADINQIATFITMAFLMTFIVTNIACFLLKVGSAPNFRPSFKYFSSKTAFAGAAVCLVAMFIVDGISATLVIFCMTFLILLIHYSSPPSKFGDISQLLIYHQVRKYLLRLKLEMSVKYWRPQILLLCDNPRTSWNLIGFCNHLKKGGLYILGHVVLMNDDTNPSCNSDKNYRTFSTGTYQEVRKQKQAWIKLRDMSKIKAFVQIALGPTLPWGVRNVYLGSGLGGMRPNITVLGFYDFKKHGLALPILPSYDSNKKFVGQLPTDTLRKERKVSINQWVQIVEDLIVLQATVAVAANFTQMVLPKTETGKGLFKFKKPFKNEKPAEKYIDLYPIQMSSVAQLDNGQSILSTNFDTYTLILQLGYILSTVDEWEINNYKVRVIVFVEFSNEVADEKERLAGLLSSLRIDAEIRVICLEEANLDSYNYMIKGYTKSQSNKTQYDKVDRILACDQWWKNLSKARETLRDIDKRKTLGKQKSRIIPTRTDSKSSLFPETFQPLNLTSGSPQDVQVQGLKSNRRYTLSNLQEQGMSLSFNLRAANSTTGKDLLYADSIVDSSDSESEDSSSFATSNTTANLGYSFSRDNSYVNLASSQATLESGQRDDPSKPKNALIEHNLYSRTHTPELLSSRSSVINLRPNFSSVKIPTAKVNDDAEDGDDQEDDEEEGDVKDNEEDETNKETAEKGSILIKDKQSKAKDRAKQSIQFVEDEPSKNSSANTESTEVTQQTSKTKAKNLIVNDDEIIHHMETPQFLAAEDDDETDFPPMSLRDSKFPSCGPSSARSEVYKQKPNVSTNQNTNSERTITRKQLQEELKNLTFNDIPAKGQHLVLNELMSKNSPSDKTHIIFSTLPAPSNGTHLNDTDSFDYTNNLAIWLDDLPPILLVNSQTVTVTTAL</sequence>
<dbReference type="KEGG" id="cdu:CD36_86680"/>
<evidence type="ECO:0000256" key="5">
    <source>
        <dbReference type="ARBA" id="ARBA00022692"/>
    </source>
</evidence>
<dbReference type="Pfam" id="PF00324">
    <property type="entry name" value="AA_permease"/>
    <property type="match status" value="1"/>
</dbReference>
<evidence type="ECO:0000259" key="10">
    <source>
        <dbReference type="Pfam" id="PF00324"/>
    </source>
</evidence>
<keyword evidence="7 9" id="KW-0472">Membrane</keyword>
<dbReference type="VEuPathDB" id="FungiDB:CD36_86680"/>
<comment type="subcellular location">
    <subcellularLocation>
        <location evidence="1">Membrane</location>
        <topology evidence="1">Multi-pass membrane protein</topology>
    </subcellularLocation>
</comment>
<proteinExistence type="inferred from homology"/>
<dbReference type="PANTHER" id="PTHR11827">
    <property type="entry name" value="SOLUTE CARRIER FAMILY 12, CATION COTRANSPORTERS"/>
    <property type="match status" value="1"/>
</dbReference>
<dbReference type="GO" id="GO:0005774">
    <property type="term" value="C:vacuolar membrane"/>
    <property type="evidence" value="ECO:0007669"/>
    <property type="project" value="TreeGrafter"/>
</dbReference>
<reference evidence="12 13" key="1">
    <citation type="journal article" date="2009" name="Genome Res.">
        <title>Comparative genomics of the fungal pathogens Candida dubliniensis and Candida albicans.</title>
        <authorList>
            <person name="Jackson A.P."/>
            <person name="Gamble J.A."/>
            <person name="Yeomans T."/>
            <person name="Moran G.P."/>
            <person name="Saunders D."/>
            <person name="Harris D."/>
            <person name="Aslett M."/>
            <person name="Barrell J.F."/>
            <person name="Butler G."/>
            <person name="Citiulo F."/>
            <person name="Coleman D.C."/>
            <person name="de Groot P.W.J."/>
            <person name="Goodwin T.J."/>
            <person name="Quail M.A."/>
            <person name="McQuillan J."/>
            <person name="Munro C.A."/>
            <person name="Pain A."/>
            <person name="Poulter R.T."/>
            <person name="Rajandream M.A."/>
            <person name="Renauld H."/>
            <person name="Spiering M.J."/>
            <person name="Tivey A."/>
            <person name="Gow N.A.R."/>
            <person name="Barrell B."/>
            <person name="Sullivan D.J."/>
            <person name="Berriman M."/>
        </authorList>
    </citation>
    <scope>NUCLEOTIDE SEQUENCE [LARGE SCALE GENOMIC DNA]</scope>
    <source>
        <strain evidence="13">CD36 / ATCC MYA-646 / CBS 7987 / NCPF 3949 / NRRL Y-17841</strain>
    </source>
</reference>
<feature type="transmembrane region" description="Helical" evidence="9">
    <location>
        <begin position="364"/>
        <end position="393"/>
    </location>
</feature>